<evidence type="ECO:0000256" key="5">
    <source>
        <dbReference type="ARBA" id="ARBA00023163"/>
    </source>
</evidence>
<feature type="domain" description="Response regulatory" evidence="7">
    <location>
        <begin position="4"/>
        <end position="120"/>
    </location>
</feature>
<dbReference type="FunFam" id="3.40.50.2300:FF:000001">
    <property type="entry name" value="DNA-binding response regulator PhoB"/>
    <property type="match status" value="1"/>
</dbReference>
<dbReference type="Proteomes" id="UP000317716">
    <property type="component" value="Unassembled WGS sequence"/>
</dbReference>
<dbReference type="InterPro" id="IPR001789">
    <property type="entry name" value="Sig_transdc_resp-reg_receiver"/>
</dbReference>
<keyword evidence="2" id="KW-0902">Two-component regulatory system</keyword>
<dbReference type="InterPro" id="IPR050595">
    <property type="entry name" value="Bact_response_regulator"/>
</dbReference>
<keyword evidence="4" id="KW-0238">DNA-binding</keyword>
<protein>
    <submittedName>
        <fullName evidence="8">Response regulator</fullName>
    </submittedName>
</protein>
<dbReference type="SMART" id="SM00448">
    <property type="entry name" value="REC"/>
    <property type="match status" value="1"/>
</dbReference>
<dbReference type="PANTHER" id="PTHR44591">
    <property type="entry name" value="STRESS RESPONSE REGULATOR PROTEIN 1"/>
    <property type="match status" value="1"/>
</dbReference>
<keyword evidence="3" id="KW-0805">Transcription regulation</keyword>
<dbReference type="Gene3D" id="3.40.50.2300">
    <property type="match status" value="1"/>
</dbReference>
<dbReference type="PANTHER" id="PTHR44591:SF14">
    <property type="entry name" value="PROTEIN PILG"/>
    <property type="match status" value="1"/>
</dbReference>
<dbReference type="GO" id="GO:0000160">
    <property type="term" value="P:phosphorelay signal transduction system"/>
    <property type="evidence" value="ECO:0007669"/>
    <property type="project" value="UniProtKB-KW"/>
</dbReference>
<evidence type="ECO:0000256" key="2">
    <source>
        <dbReference type="ARBA" id="ARBA00023012"/>
    </source>
</evidence>
<dbReference type="GO" id="GO:0003677">
    <property type="term" value="F:DNA binding"/>
    <property type="evidence" value="ECO:0007669"/>
    <property type="project" value="UniProtKB-KW"/>
</dbReference>
<evidence type="ECO:0000256" key="3">
    <source>
        <dbReference type="ARBA" id="ARBA00023015"/>
    </source>
</evidence>
<evidence type="ECO:0000259" key="7">
    <source>
        <dbReference type="PROSITE" id="PS50110"/>
    </source>
</evidence>
<dbReference type="SUPFAM" id="SSF52172">
    <property type="entry name" value="CheY-like"/>
    <property type="match status" value="1"/>
</dbReference>
<evidence type="ECO:0000256" key="6">
    <source>
        <dbReference type="PROSITE-ProRule" id="PRU00169"/>
    </source>
</evidence>
<name>A0A538SFB1_UNCEI</name>
<dbReference type="Pfam" id="PF00072">
    <property type="entry name" value="Response_reg"/>
    <property type="match status" value="1"/>
</dbReference>
<dbReference type="EMBL" id="VBOS01000426">
    <property type="protein sequence ID" value="TMQ50062.1"/>
    <property type="molecule type" value="Genomic_DNA"/>
</dbReference>
<feature type="modified residue" description="4-aspartylphosphate" evidence="6">
    <location>
        <position position="53"/>
    </location>
</feature>
<evidence type="ECO:0000313" key="8">
    <source>
        <dbReference type="EMBL" id="TMQ50062.1"/>
    </source>
</evidence>
<keyword evidence="1 6" id="KW-0597">Phosphoprotein</keyword>
<proteinExistence type="predicted"/>
<evidence type="ECO:0000256" key="1">
    <source>
        <dbReference type="ARBA" id="ARBA00022553"/>
    </source>
</evidence>
<sequence length="126" mass="14066">MSKRVLICDDEPYIVESVSYVVRKAGFEVVTAEDGEEALAAARREKPDLVFLDIMMPGLAGDEVCRRLKSDPATQGTHVVILTARGQEEDERRAMEMGADEFMTKPFSPRKLRARILQLLGDPGRT</sequence>
<dbReference type="AlphaFoldDB" id="A0A538SFB1"/>
<reference evidence="8 9" key="1">
    <citation type="journal article" date="2019" name="Nat. Microbiol.">
        <title>Mediterranean grassland soil C-N compound turnover is dependent on rainfall and depth, and is mediated by genomically divergent microorganisms.</title>
        <authorList>
            <person name="Diamond S."/>
            <person name="Andeer P.F."/>
            <person name="Li Z."/>
            <person name="Crits-Christoph A."/>
            <person name="Burstein D."/>
            <person name="Anantharaman K."/>
            <person name="Lane K.R."/>
            <person name="Thomas B.C."/>
            <person name="Pan C."/>
            <person name="Northen T.R."/>
            <person name="Banfield J.F."/>
        </authorList>
    </citation>
    <scope>NUCLEOTIDE SEQUENCE [LARGE SCALE GENOMIC DNA]</scope>
    <source>
        <strain evidence="8">WS_2</strain>
    </source>
</reference>
<evidence type="ECO:0000256" key="4">
    <source>
        <dbReference type="ARBA" id="ARBA00023125"/>
    </source>
</evidence>
<organism evidence="8 9">
    <name type="scientific">Eiseniibacteriota bacterium</name>
    <dbReference type="NCBI Taxonomy" id="2212470"/>
    <lineage>
        <taxon>Bacteria</taxon>
        <taxon>Candidatus Eiseniibacteriota</taxon>
    </lineage>
</organism>
<comment type="caution">
    <text evidence="8">The sequence shown here is derived from an EMBL/GenBank/DDBJ whole genome shotgun (WGS) entry which is preliminary data.</text>
</comment>
<dbReference type="InterPro" id="IPR011006">
    <property type="entry name" value="CheY-like_superfamily"/>
</dbReference>
<evidence type="ECO:0000313" key="9">
    <source>
        <dbReference type="Proteomes" id="UP000317716"/>
    </source>
</evidence>
<gene>
    <name evidence="8" type="ORF">E6K72_11780</name>
</gene>
<keyword evidence="5" id="KW-0804">Transcription</keyword>
<dbReference type="PROSITE" id="PS50110">
    <property type="entry name" value="RESPONSE_REGULATORY"/>
    <property type="match status" value="1"/>
</dbReference>
<accession>A0A538SFB1</accession>